<dbReference type="GO" id="GO:0000932">
    <property type="term" value="C:P-body"/>
    <property type="evidence" value="ECO:0007669"/>
    <property type="project" value="TreeGrafter"/>
</dbReference>
<dbReference type="GO" id="GO:0005524">
    <property type="term" value="F:ATP binding"/>
    <property type="evidence" value="ECO:0007669"/>
    <property type="project" value="UniProtKB-KW"/>
</dbReference>
<dbReference type="PANTHER" id="PTHR12272:SF11">
    <property type="entry name" value="PAN2-PAN3 DEADENYLATION COMPLEX SUBUNIT PAN3"/>
    <property type="match status" value="1"/>
</dbReference>
<accession>A0A6A4VFS5</accession>
<feature type="domain" description="Pan3 C-terminal knob" evidence="7">
    <location>
        <begin position="160"/>
        <end position="297"/>
    </location>
</feature>
<dbReference type="Gene3D" id="1.10.510.10">
    <property type="entry name" value="Transferase(Phosphotransferase) domain 1"/>
    <property type="match status" value="1"/>
</dbReference>
<keyword evidence="4" id="KW-0547">Nucleotide-binding</keyword>
<dbReference type="AlphaFoldDB" id="A0A6A4VFS5"/>
<name>A0A6A4VFS5_AMPAM</name>
<comment type="caution">
    <text evidence="8">The sequence shown here is derived from an EMBL/GenBank/DDBJ whole genome shotgun (WGS) entry which is preliminary data.</text>
</comment>
<keyword evidence="2" id="KW-0963">Cytoplasm</keyword>
<dbReference type="EMBL" id="VIIS01001629">
    <property type="protein sequence ID" value="KAF0295287.1"/>
    <property type="molecule type" value="Genomic_DNA"/>
</dbReference>
<proteinExistence type="predicted"/>
<keyword evidence="5" id="KW-0067">ATP-binding</keyword>
<dbReference type="PANTHER" id="PTHR12272">
    <property type="entry name" value="DEADENYLATION COMPLEX SUBUNIT PAN3"/>
    <property type="match status" value="1"/>
</dbReference>
<keyword evidence="9" id="KW-1185">Reference proteome</keyword>
<organism evidence="8 9">
    <name type="scientific">Amphibalanus amphitrite</name>
    <name type="common">Striped barnacle</name>
    <name type="synonym">Balanus amphitrite</name>
    <dbReference type="NCBI Taxonomy" id="1232801"/>
    <lineage>
        <taxon>Eukaryota</taxon>
        <taxon>Metazoa</taxon>
        <taxon>Ecdysozoa</taxon>
        <taxon>Arthropoda</taxon>
        <taxon>Crustacea</taxon>
        <taxon>Multicrustacea</taxon>
        <taxon>Cirripedia</taxon>
        <taxon>Thoracica</taxon>
        <taxon>Thoracicalcarea</taxon>
        <taxon>Balanomorpha</taxon>
        <taxon>Balanoidea</taxon>
        <taxon>Balanidae</taxon>
        <taxon>Amphibalaninae</taxon>
        <taxon>Amphibalanus</taxon>
    </lineage>
</organism>
<dbReference type="Proteomes" id="UP000440578">
    <property type="component" value="Unassembled WGS sequence"/>
</dbReference>
<keyword evidence="6" id="KW-0175">Coiled coil</keyword>
<evidence type="ECO:0000256" key="4">
    <source>
        <dbReference type="ARBA" id="ARBA00022741"/>
    </source>
</evidence>
<evidence type="ECO:0000256" key="5">
    <source>
        <dbReference type="ARBA" id="ARBA00022840"/>
    </source>
</evidence>
<dbReference type="GO" id="GO:0031251">
    <property type="term" value="C:PAN complex"/>
    <property type="evidence" value="ECO:0007669"/>
    <property type="project" value="InterPro"/>
</dbReference>
<dbReference type="GO" id="GO:0008143">
    <property type="term" value="F:poly(A) binding"/>
    <property type="evidence" value="ECO:0007669"/>
    <property type="project" value="TreeGrafter"/>
</dbReference>
<sequence length="309" mass="34307">MARVLSDMMMVATLSARVIVGRSGGRAEKAASQPLVNCVQSAFCQDHLVFLMRRGRAPLVVVWTTGGGQDRLHVNACGVLDVLLADSGNTNSMMMVQHYQQEDLVGLGKLLLALSCNSVLAVQPDNFNTSISIVERHYSADLKAVIMNLLVPNGGRQRSINDVMPMVGARFYQQLDASHRLCDRLEDELGREVQNGRLFRLLAKLSAITERPELNLDGAWAETGDRYMLKLFRDYVFHAVTEEGRPFLDMAHVVQCLNKLDAGSSDKVCLMSRDLQNVLVTTFSELKQCFERSFRELFEASLAKDPPGA</sequence>
<reference evidence="8 9" key="1">
    <citation type="submission" date="2019-07" db="EMBL/GenBank/DDBJ databases">
        <title>Draft genome assembly of a fouling barnacle, Amphibalanus amphitrite (Darwin, 1854): The first reference genome for Thecostraca.</title>
        <authorList>
            <person name="Kim W."/>
        </authorList>
    </citation>
    <scope>NUCLEOTIDE SEQUENCE [LARGE SCALE GENOMIC DNA]</scope>
    <source>
        <strain evidence="8">SNU_AA5</strain>
        <tissue evidence="8">Soma without cirri and trophi</tissue>
    </source>
</reference>
<evidence type="ECO:0000256" key="2">
    <source>
        <dbReference type="ARBA" id="ARBA00022490"/>
    </source>
</evidence>
<gene>
    <name evidence="8" type="primary">pan3_0</name>
    <name evidence="8" type="ORF">FJT64_007176</name>
</gene>
<dbReference type="GO" id="GO:0006397">
    <property type="term" value="P:mRNA processing"/>
    <property type="evidence" value="ECO:0007669"/>
    <property type="project" value="UniProtKB-KW"/>
</dbReference>
<dbReference type="GO" id="GO:0000289">
    <property type="term" value="P:nuclear-transcribed mRNA poly(A) tail shortening"/>
    <property type="evidence" value="ECO:0007669"/>
    <property type="project" value="InterPro"/>
</dbReference>
<dbReference type="FunFam" id="1.10.287.3700:FF:000001">
    <property type="entry name" value="PAN2-PAN3 deadenylation complex subunit PAN3"/>
    <property type="match status" value="1"/>
</dbReference>
<evidence type="ECO:0000259" key="7">
    <source>
        <dbReference type="Pfam" id="PF18101"/>
    </source>
</evidence>
<dbReference type="Gene3D" id="1.20.5.5160">
    <property type="match status" value="1"/>
</dbReference>
<keyword evidence="3" id="KW-0507">mRNA processing</keyword>
<dbReference type="InterPro" id="IPR030844">
    <property type="entry name" value="PAN3"/>
</dbReference>
<dbReference type="InterPro" id="IPR041332">
    <property type="entry name" value="Pan3_CK"/>
</dbReference>
<evidence type="ECO:0000313" key="9">
    <source>
        <dbReference type="Proteomes" id="UP000440578"/>
    </source>
</evidence>
<evidence type="ECO:0000256" key="3">
    <source>
        <dbReference type="ARBA" id="ARBA00022664"/>
    </source>
</evidence>
<evidence type="ECO:0000313" key="8">
    <source>
        <dbReference type="EMBL" id="KAF0295287.1"/>
    </source>
</evidence>
<dbReference type="OrthoDB" id="204958at2759"/>
<protein>
    <submittedName>
        <fullName evidence="8">PAN2-PAN3 deadenylation complex subunit pan3</fullName>
    </submittedName>
</protein>
<dbReference type="Gene3D" id="1.10.287.3700">
    <property type="match status" value="1"/>
</dbReference>
<comment type="subcellular location">
    <subcellularLocation>
        <location evidence="1">Cytoplasm</location>
    </subcellularLocation>
</comment>
<evidence type="ECO:0000256" key="1">
    <source>
        <dbReference type="ARBA" id="ARBA00004496"/>
    </source>
</evidence>
<dbReference type="Pfam" id="PF18101">
    <property type="entry name" value="Pan3_CK"/>
    <property type="match status" value="1"/>
</dbReference>
<evidence type="ECO:0000256" key="6">
    <source>
        <dbReference type="ARBA" id="ARBA00023054"/>
    </source>
</evidence>